<keyword evidence="6" id="KW-1185">Reference proteome</keyword>
<accession>A0ABM9FKQ2</accession>
<feature type="domain" description="OLD protein-like TOPRIM" evidence="4">
    <location>
        <begin position="383"/>
        <end position="450"/>
    </location>
</feature>
<protein>
    <submittedName>
        <fullName evidence="5">ATP-dependent endonuclease of the OLD family</fullName>
    </submittedName>
</protein>
<keyword evidence="5" id="KW-0540">Nuclease</keyword>
<reference evidence="5" key="1">
    <citation type="submission" date="2022-06" db="EMBL/GenBank/DDBJ databases">
        <authorList>
            <person name="Goudenege D."/>
            <person name="Le Roux F."/>
        </authorList>
    </citation>
    <scope>NUCLEOTIDE SEQUENCE</scope>
    <source>
        <strain evidence="5">12-063</strain>
    </source>
</reference>
<feature type="domain" description="Endonuclease GajA/Old nuclease/RecF-like AAA" evidence="2">
    <location>
        <begin position="179"/>
        <end position="328"/>
    </location>
</feature>
<dbReference type="PANTHER" id="PTHR43581">
    <property type="entry name" value="ATP/GTP PHOSPHATASE"/>
    <property type="match status" value="1"/>
</dbReference>
<name>A0ABM9FKQ2_9VIBR</name>
<keyword evidence="1" id="KW-0175">Coiled coil</keyword>
<dbReference type="GO" id="GO:0004519">
    <property type="term" value="F:endonuclease activity"/>
    <property type="evidence" value="ECO:0007669"/>
    <property type="project" value="UniProtKB-KW"/>
</dbReference>
<comment type="caution">
    <text evidence="5">The sequence shown here is derived from an EMBL/GenBank/DDBJ whole genome shotgun (WGS) entry which is preliminary data.</text>
</comment>
<dbReference type="InterPro" id="IPR038729">
    <property type="entry name" value="Rad50/SbcC_AAA"/>
</dbReference>
<evidence type="ECO:0000313" key="5">
    <source>
        <dbReference type="EMBL" id="CAH8205509.1"/>
    </source>
</evidence>
<evidence type="ECO:0000313" key="6">
    <source>
        <dbReference type="Proteomes" id="UP001152658"/>
    </source>
</evidence>
<dbReference type="RefSeq" id="WP_261925455.1">
    <property type="nucleotide sequence ID" value="NZ_CALYLK010000048.1"/>
</dbReference>
<dbReference type="CDD" id="cd01026">
    <property type="entry name" value="TOPRIM_OLD"/>
    <property type="match status" value="1"/>
</dbReference>
<dbReference type="InterPro" id="IPR027417">
    <property type="entry name" value="P-loop_NTPase"/>
</dbReference>
<organism evidence="5 6">
    <name type="scientific">Vibrio aestuarianus</name>
    <dbReference type="NCBI Taxonomy" id="28171"/>
    <lineage>
        <taxon>Bacteria</taxon>
        <taxon>Pseudomonadati</taxon>
        <taxon>Pseudomonadota</taxon>
        <taxon>Gammaproteobacteria</taxon>
        <taxon>Vibrionales</taxon>
        <taxon>Vibrionaceae</taxon>
        <taxon>Vibrio</taxon>
    </lineage>
</organism>
<evidence type="ECO:0000259" key="2">
    <source>
        <dbReference type="Pfam" id="PF13175"/>
    </source>
</evidence>
<dbReference type="EMBL" id="CALYLK010000048">
    <property type="protein sequence ID" value="CAH8205509.1"/>
    <property type="molecule type" value="Genomic_DNA"/>
</dbReference>
<feature type="coiled-coil region" evidence="1">
    <location>
        <begin position="353"/>
        <end position="380"/>
    </location>
</feature>
<dbReference type="SUPFAM" id="SSF52540">
    <property type="entry name" value="P-loop containing nucleoside triphosphate hydrolases"/>
    <property type="match status" value="1"/>
</dbReference>
<keyword evidence="5" id="KW-0255">Endonuclease</keyword>
<keyword evidence="5" id="KW-0378">Hydrolase</keyword>
<sequence length="593" mass="66281">MYLAKLTISNFRKFKEATFEFVPGLNVIVGANNIGKTAVVDALRSLLAGHEEPYPRLSRDDIHRPINGDVPTGDITFNFVFKGLSVEDEADFLPALVPIDAGNDEKFEVRLGLTISTVSTTDRIKIKKWCGENQDIAITSDMLDNLRGVYLKPLRDASLGLRPGKNSQMARLMRLMGENDDNGKQSIETLVKRFETLLKRKSPFVATDSAISGRHNQMLGETLSQELELDFSGNDFRSLSSKIALSTDGMDVDTNGLGFNNLIFMAVVLSEMVRDPTAAYRGLVIEEPEAHLHPQLQVVLLDYLKQIKSEEGEGDVQLFVTSHSPNFASLADLNSITCLIEKDQLVKVYSPRNAKFDENAKQHKKKVKKLERYLDVTKAELYFARRIIFVEGSAELMLVNELAKRAETPFNLRKQAVSVLSVDGLNFDCFLPLFGQKALPIPISVVTDADPAKEVIEGNSVQKYPGLDDTVEISANTKKLEKDFEDNFVKVFYGKKTLEYDLALYDVNRKLMLEALSELHPKIAKALSSEVDAAKTNTDKAKVLFMGMFERGENKTNVKKGEFAQELAYLLKDDNTDFVVPEYISDAVKHVCV</sequence>
<proteinExistence type="predicted"/>
<evidence type="ECO:0000259" key="3">
    <source>
        <dbReference type="Pfam" id="PF13476"/>
    </source>
</evidence>
<gene>
    <name evidence="5" type="ORF">VAE063_150003</name>
</gene>
<dbReference type="InterPro" id="IPR041685">
    <property type="entry name" value="AAA_GajA/Old/RecF-like"/>
</dbReference>
<dbReference type="InterPro" id="IPR034139">
    <property type="entry name" value="TOPRIM_OLD"/>
</dbReference>
<feature type="domain" description="Rad50/SbcC-type AAA" evidence="3">
    <location>
        <begin position="5"/>
        <end position="80"/>
    </location>
</feature>
<evidence type="ECO:0000256" key="1">
    <source>
        <dbReference type="SAM" id="Coils"/>
    </source>
</evidence>
<dbReference type="Proteomes" id="UP001152658">
    <property type="component" value="Unassembled WGS sequence"/>
</dbReference>
<dbReference type="Pfam" id="PF13175">
    <property type="entry name" value="AAA_15"/>
    <property type="match status" value="1"/>
</dbReference>
<evidence type="ECO:0000259" key="4">
    <source>
        <dbReference type="Pfam" id="PF20469"/>
    </source>
</evidence>
<dbReference type="Gene3D" id="3.40.50.300">
    <property type="entry name" value="P-loop containing nucleotide triphosphate hydrolases"/>
    <property type="match status" value="1"/>
</dbReference>
<dbReference type="Pfam" id="PF20469">
    <property type="entry name" value="OLD-like_TOPRIM"/>
    <property type="match status" value="1"/>
</dbReference>
<dbReference type="InterPro" id="IPR051396">
    <property type="entry name" value="Bact_Antivir_Def_Nuclease"/>
</dbReference>
<dbReference type="Pfam" id="PF13476">
    <property type="entry name" value="AAA_23"/>
    <property type="match status" value="1"/>
</dbReference>
<dbReference type="PANTHER" id="PTHR43581:SF4">
    <property type="entry name" value="ATP_GTP PHOSPHATASE"/>
    <property type="match status" value="1"/>
</dbReference>